<reference evidence="7 8" key="1">
    <citation type="submission" date="2019-08" db="EMBL/GenBank/DDBJ databases">
        <title>Seonamhaeicola sediminis sp. nov., isolated from marine sediment.</title>
        <authorList>
            <person name="Cao W.R."/>
        </authorList>
    </citation>
    <scope>NUCLEOTIDE SEQUENCE [LARGE SCALE GENOMIC DNA]</scope>
    <source>
        <strain evidence="7 8">B011</strain>
    </source>
</reference>
<dbReference type="EMBL" id="VSDQ01000409">
    <property type="protein sequence ID" value="TYA84102.1"/>
    <property type="molecule type" value="Genomic_DNA"/>
</dbReference>
<dbReference type="InterPro" id="IPR016163">
    <property type="entry name" value="Ald_DH_C"/>
</dbReference>
<evidence type="ECO:0000256" key="5">
    <source>
        <dbReference type="RuleBase" id="RU003345"/>
    </source>
</evidence>
<dbReference type="PROSITE" id="PS00070">
    <property type="entry name" value="ALDEHYDE_DEHYDR_CYS"/>
    <property type="match status" value="1"/>
</dbReference>
<comment type="similarity">
    <text evidence="1 5">Belongs to the aldehyde dehydrogenase family.</text>
</comment>
<name>A0A5D0IQV9_9FLAO</name>
<dbReference type="Pfam" id="PF00171">
    <property type="entry name" value="Aldedh"/>
    <property type="match status" value="1"/>
</dbReference>
<dbReference type="InterPro" id="IPR016161">
    <property type="entry name" value="Ald_DH/histidinol_DH"/>
</dbReference>
<evidence type="ECO:0000256" key="1">
    <source>
        <dbReference type="ARBA" id="ARBA00009986"/>
    </source>
</evidence>
<dbReference type="InterPro" id="IPR016162">
    <property type="entry name" value="Ald_DH_N"/>
</dbReference>
<evidence type="ECO:0000313" key="8">
    <source>
        <dbReference type="Proteomes" id="UP000323930"/>
    </source>
</evidence>
<protein>
    <submittedName>
        <fullName evidence="7">Aldehyde dehydrogenase</fullName>
    </submittedName>
</protein>
<feature type="active site" evidence="4">
    <location>
        <position position="249"/>
    </location>
</feature>
<dbReference type="GO" id="GO:0016620">
    <property type="term" value="F:oxidoreductase activity, acting on the aldehyde or oxo group of donors, NAD or NADP as acceptor"/>
    <property type="evidence" value="ECO:0007669"/>
    <property type="project" value="InterPro"/>
</dbReference>
<dbReference type="PANTHER" id="PTHR43720:SF2">
    <property type="entry name" value="2-AMINOMUCONIC SEMIALDEHYDE DEHYDROGENASE"/>
    <property type="match status" value="1"/>
</dbReference>
<organism evidence="7 8">
    <name type="scientific">Seonamhaeicola marinus</name>
    <dbReference type="NCBI Taxonomy" id="1912246"/>
    <lineage>
        <taxon>Bacteria</taxon>
        <taxon>Pseudomonadati</taxon>
        <taxon>Bacteroidota</taxon>
        <taxon>Flavobacteriia</taxon>
        <taxon>Flavobacteriales</taxon>
        <taxon>Flavobacteriaceae</taxon>
    </lineage>
</organism>
<dbReference type="Gene3D" id="3.40.309.10">
    <property type="entry name" value="Aldehyde Dehydrogenase, Chain A, domain 2"/>
    <property type="match status" value="1"/>
</dbReference>
<proteinExistence type="inferred from homology"/>
<keyword evidence="2 5" id="KW-0560">Oxidoreductase</keyword>
<keyword evidence="8" id="KW-1185">Reference proteome</keyword>
<dbReference type="CDD" id="cd07093">
    <property type="entry name" value="ALDH_F8_HMSADH"/>
    <property type="match status" value="1"/>
</dbReference>
<evidence type="ECO:0000313" key="7">
    <source>
        <dbReference type="EMBL" id="TYA84102.1"/>
    </source>
</evidence>
<dbReference type="PROSITE" id="PS00687">
    <property type="entry name" value="ALDEHYDE_DEHYDR_GLU"/>
    <property type="match status" value="1"/>
</dbReference>
<accession>A0A5D0IQV9</accession>
<comment type="caution">
    <text evidence="7">The sequence shown here is derived from an EMBL/GenBank/DDBJ whole genome shotgun (WGS) entry which is preliminary data.</text>
</comment>
<dbReference type="FunFam" id="3.40.605.10:FF:000007">
    <property type="entry name" value="NAD/NADP-dependent betaine aldehyde dehydrogenase"/>
    <property type="match status" value="1"/>
</dbReference>
<sequence>MELIKNYINGKFVDPIQNVWLDNYCPANGEVYGQIPDSKKEDIALAYDAAKSAFQYWSNSTLKERSKILIRISELLESNLQRFAEAESKDNGKPISLAKTVDIPRAADNFRFFGHAITQFASESHEMPGLNAINYTLRQPIGVVGCISPWNLPLYLFTWKIAPALAAGNCVVAKPSEVTPLTAYLLGEICNEAGLPKGVLNIVHGLGNVAGQAIIEHPEIKAISFTGGTATGAHIARIAAPLFKKLSLELGGKNPNIIFADCDYDNMLETTLRSSFSNQGQICLCGSRIFVEASIFSKFKNDFVEKTKQLVIGHPADSKTTIGALVSKSHLEKVVSYIKIAKSEGHTILCGGNKVSLENYENGYYFEPTIIEVSSNDCKLNQEEIFGPIVTIMPFETEEQALKLANDVKYGLSATLWTNNLKRTMILSKQLQSGIVWVNTWMQRDLRTPFGGIKESGVGREGGFEALRFFTQQKNICIKY</sequence>
<dbReference type="OrthoDB" id="9762913at2"/>
<evidence type="ECO:0000256" key="4">
    <source>
        <dbReference type="PROSITE-ProRule" id="PRU10007"/>
    </source>
</evidence>
<evidence type="ECO:0000256" key="3">
    <source>
        <dbReference type="ARBA" id="ARBA00023027"/>
    </source>
</evidence>
<dbReference type="Gene3D" id="3.40.605.10">
    <property type="entry name" value="Aldehyde Dehydrogenase, Chain A, domain 1"/>
    <property type="match status" value="1"/>
</dbReference>
<dbReference type="AlphaFoldDB" id="A0A5D0IQV9"/>
<dbReference type="InterPro" id="IPR016160">
    <property type="entry name" value="Ald_DH_CS_CYS"/>
</dbReference>
<dbReference type="PANTHER" id="PTHR43720">
    <property type="entry name" value="2-AMINOMUCONIC SEMIALDEHYDE DEHYDROGENASE"/>
    <property type="match status" value="1"/>
</dbReference>
<gene>
    <name evidence="7" type="ORF">FUA24_05470</name>
</gene>
<feature type="domain" description="Aldehyde dehydrogenase" evidence="6">
    <location>
        <begin position="21"/>
        <end position="476"/>
    </location>
</feature>
<dbReference type="FunFam" id="3.40.309.10:FF:000012">
    <property type="entry name" value="Betaine aldehyde dehydrogenase"/>
    <property type="match status" value="1"/>
</dbReference>
<dbReference type="RefSeq" id="WP_148540369.1">
    <property type="nucleotide sequence ID" value="NZ_VSDQ01000409.1"/>
</dbReference>
<keyword evidence="3" id="KW-0520">NAD</keyword>
<dbReference type="InterPro" id="IPR029510">
    <property type="entry name" value="Ald_DH_CS_GLU"/>
</dbReference>
<evidence type="ECO:0000259" key="6">
    <source>
        <dbReference type="Pfam" id="PF00171"/>
    </source>
</evidence>
<dbReference type="SUPFAM" id="SSF53720">
    <property type="entry name" value="ALDH-like"/>
    <property type="match status" value="1"/>
</dbReference>
<dbReference type="InterPro" id="IPR015590">
    <property type="entry name" value="Aldehyde_DH_dom"/>
</dbReference>
<evidence type="ECO:0000256" key="2">
    <source>
        <dbReference type="ARBA" id="ARBA00023002"/>
    </source>
</evidence>
<dbReference type="Proteomes" id="UP000323930">
    <property type="component" value="Unassembled WGS sequence"/>
</dbReference>